<dbReference type="InterPro" id="IPR029063">
    <property type="entry name" value="SAM-dependent_MTases_sf"/>
</dbReference>
<gene>
    <name evidence="3" type="ORF">GCM10011410_00700</name>
</gene>
<keyword evidence="4" id="KW-1185">Reference proteome</keyword>
<dbReference type="PROSITE" id="PS00092">
    <property type="entry name" value="N6_MTASE"/>
    <property type="match status" value="1"/>
</dbReference>
<dbReference type="CDD" id="cd02440">
    <property type="entry name" value="AdoMet_MTases"/>
    <property type="match status" value="1"/>
</dbReference>
<comment type="caution">
    <text evidence="3">The sequence shown here is derived from an EMBL/GenBank/DDBJ whole genome shotgun (WGS) entry which is preliminary data.</text>
</comment>
<evidence type="ECO:0000313" key="4">
    <source>
        <dbReference type="Proteomes" id="UP000641514"/>
    </source>
</evidence>
<sequence length="180" mass="19411">MPPTGTRPTSDRVREALFSALQARLDFADIRVLDLFAGSGALAIESLSRGAAHATFVENSGRAVSVIKTNLHLTRLTDRAVVTKEDVLHFVQKPAQHGFDLVFADPPYAVDDDTIEALLVGLGSNGWLSPEAFVVVERSARSSSPNWPTGFDDVLDRTYGETRISIGEFATPTDLLPSAS</sequence>
<evidence type="ECO:0000256" key="2">
    <source>
        <dbReference type="ARBA" id="ARBA00022679"/>
    </source>
</evidence>
<organism evidence="3 4">
    <name type="scientific">Hoyosella rhizosphaerae</name>
    <dbReference type="NCBI Taxonomy" id="1755582"/>
    <lineage>
        <taxon>Bacteria</taxon>
        <taxon>Bacillati</taxon>
        <taxon>Actinomycetota</taxon>
        <taxon>Actinomycetes</taxon>
        <taxon>Mycobacteriales</taxon>
        <taxon>Hoyosellaceae</taxon>
        <taxon>Hoyosella</taxon>
    </lineage>
</organism>
<keyword evidence="2" id="KW-0808">Transferase</keyword>
<dbReference type="NCBIfam" id="TIGR00095">
    <property type="entry name" value="16S rRNA (guanine(966)-N(2))-methyltransferase RsmD"/>
    <property type="match status" value="1"/>
</dbReference>
<dbReference type="InterPro" id="IPR004398">
    <property type="entry name" value="RNA_MeTrfase_RsmD"/>
</dbReference>
<dbReference type="GO" id="GO:0031167">
    <property type="term" value="P:rRNA methylation"/>
    <property type="evidence" value="ECO:0007669"/>
    <property type="project" value="InterPro"/>
</dbReference>
<dbReference type="GO" id="GO:0003676">
    <property type="term" value="F:nucleic acid binding"/>
    <property type="evidence" value="ECO:0007669"/>
    <property type="project" value="InterPro"/>
</dbReference>
<dbReference type="Gene3D" id="3.40.50.150">
    <property type="entry name" value="Vaccinia Virus protein VP39"/>
    <property type="match status" value="1"/>
</dbReference>
<dbReference type="AlphaFoldDB" id="A0A916TZ12"/>
<name>A0A916TZ12_9ACTN</name>
<proteinExistence type="predicted"/>
<dbReference type="InterPro" id="IPR002052">
    <property type="entry name" value="DNA_methylase_N6_adenine_CS"/>
</dbReference>
<dbReference type="SUPFAM" id="SSF53335">
    <property type="entry name" value="S-adenosyl-L-methionine-dependent methyltransferases"/>
    <property type="match status" value="1"/>
</dbReference>
<dbReference type="Pfam" id="PF03602">
    <property type="entry name" value="Cons_hypoth95"/>
    <property type="match status" value="1"/>
</dbReference>
<dbReference type="PANTHER" id="PTHR43542:SF1">
    <property type="entry name" value="METHYLTRANSFERASE"/>
    <property type="match status" value="1"/>
</dbReference>
<dbReference type="Proteomes" id="UP000641514">
    <property type="component" value="Unassembled WGS sequence"/>
</dbReference>
<evidence type="ECO:0000313" key="3">
    <source>
        <dbReference type="EMBL" id="GGC52236.1"/>
    </source>
</evidence>
<accession>A0A916TZ12</accession>
<protein>
    <submittedName>
        <fullName evidence="3">Methyltransferase</fullName>
    </submittedName>
</protein>
<dbReference type="GO" id="GO:0008168">
    <property type="term" value="F:methyltransferase activity"/>
    <property type="evidence" value="ECO:0007669"/>
    <property type="project" value="UniProtKB-KW"/>
</dbReference>
<dbReference type="PIRSF" id="PIRSF004553">
    <property type="entry name" value="CHP00095"/>
    <property type="match status" value="1"/>
</dbReference>
<reference evidence="3" key="1">
    <citation type="journal article" date="2014" name="Int. J. Syst. Evol. Microbiol.">
        <title>Complete genome sequence of Corynebacterium casei LMG S-19264T (=DSM 44701T), isolated from a smear-ripened cheese.</title>
        <authorList>
            <consortium name="US DOE Joint Genome Institute (JGI-PGF)"/>
            <person name="Walter F."/>
            <person name="Albersmeier A."/>
            <person name="Kalinowski J."/>
            <person name="Ruckert C."/>
        </authorList>
    </citation>
    <scope>NUCLEOTIDE SEQUENCE</scope>
    <source>
        <strain evidence="3">CGMCC 1.15478</strain>
    </source>
</reference>
<evidence type="ECO:0000256" key="1">
    <source>
        <dbReference type="ARBA" id="ARBA00022603"/>
    </source>
</evidence>
<dbReference type="PANTHER" id="PTHR43542">
    <property type="entry name" value="METHYLTRANSFERASE"/>
    <property type="match status" value="1"/>
</dbReference>
<keyword evidence="1 3" id="KW-0489">Methyltransferase</keyword>
<reference evidence="3" key="2">
    <citation type="submission" date="2020-09" db="EMBL/GenBank/DDBJ databases">
        <authorList>
            <person name="Sun Q."/>
            <person name="Zhou Y."/>
        </authorList>
    </citation>
    <scope>NUCLEOTIDE SEQUENCE</scope>
    <source>
        <strain evidence="3">CGMCC 1.15478</strain>
    </source>
</reference>
<dbReference type="EMBL" id="BMJH01000001">
    <property type="protein sequence ID" value="GGC52236.1"/>
    <property type="molecule type" value="Genomic_DNA"/>
</dbReference>